<sequence length="519" mass="58720">MLSLVEPKSKQVLALVQFFSEWRLPGANTLLSLATILSFLFTQWYNLPAISSVWQPLTRRFIASVTLDAEDRLTKEVTDWVSTNVLWPRKARFWNAHTNKGEMERLREHRRVFGLSRTQPVPQTDSVYFSPEKQSTWFIFERRLFFVHIKGSYTPPAPYRGYGHEEEAIRIVCLGRTVAPIKKFLNTCRAFSRGRVESFVSVFTSSDGSWCEQSLQPTRPLETIHLDPEIKQDLLEDIQDYIDPETRRFYTDRGIPYRRGYLLYGPPGTGKTSLCMAIAGIIKLPLYILRLSSLDGDRELESQFNSLPSSCLVLMEDIDGIRLERGRKKSKSSSDSDEQPCTLSGLLNVLDGVASLEGRVVVMTANSPELLDEALTRPGRIDKKVYLGYISYDSARSMFLRIMGLVHPASSKQIEGDDGVGLKDHPPVLDRDKGSNSINDQELEKLAERFALSIPPETFTPAQVQEYLLTQRGNVQAAVERAPAWVEAEKARMLKKVIVAANDTGTQSDEEDNKEEDSS</sequence>
<proteinExistence type="inferred from homology"/>
<dbReference type="GO" id="GO:0005743">
    <property type="term" value="C:mitochondrial inner membrane"/>
    <property type="evidence" value="ECO:0007669"/>
    <property type="project" value="UniProtKB-SubCell"/>
</dbReference>
<accession>A0A8K0T987</accession>
<dbReference type="PANTHER" id="PTHR23070">
    <property type="entry name" value="BCS1 AAA-TYPE ATPASE"/>
    <property type="match status" value="1"/>
</dbReference>
<keyword evidence="3" id="KW-0812">Transmembrane</keyword>
<evidence type="ECO:0000256" key="11">
    <source>
        <dbReference type="ARBA" id="ARBA00048778"/>
    </source>
</evidence>
<evidence type="ECO:0000313" key="16">
    <source>
        <dbReference type="Proteomes" id="UP000813444"/>
    </source>
</evidence>
<name>A0A8K0T987_9HYPO</name>
<dbReference type="GO" id="GO:0005524">
    <property type="term" value="F:ATP binding"/>
    <property type="evidence" value="ECO:0007669"/>
    <property type="project" value="UniProtKB-KW"/>
</dbReference>
<dbReference type="InterPro" id="IPR027417">
    <property type="entry name" value="P-loop_NTPase"/>
</dbReference>
<dbReference type="GO" id="GO:0016887">
    <property type="term" value="F:ATP hydrolysis activity"/>
    <property type="evidence" value="ECO:0007669"/>
    <property type="project" value="InterPro"/>
</dbReference>
<dbReference type="SUPFAM" id="SSF52540">
    <property type="entry name" value="P-loop containing nucleoside triphosphate hydrolases"/>
    <property type="match status" value="1"/>
</dbReference>
<keyword evidence="7" id="KW-0067">ATP-binding</keyword>
<comment type="similarity">
    <text evidence="2">Belongs to the AAA ATPase family. BCS1 subfamily.</text>
</comment>
<organism evidence="15 16">
    <name type="scientific">Stachybotrys elegans</name>
    <dbReference type="NCBI Taxonomy" id="80388"/>
    <lineage>
        <taxon>Eukaryota</taxon>
        <taxon>Fungi</taxon>
        <taxon>Dikarya</taxon>
        <taxon>Ascomycota</taxon>
        <taxon>Pezizomycotina</taxon>
        <taxon>Sordariomycetes</taxon>
        <taxon>Hypocreomycetidae</taxon>
        <taxon>Hypocreales</taxon>
        <taxon>Stachybotryaceae</taxon>
        <taxon>Stachybotrys</taxon>
    </lineage>
</organism>
<keyword evidence="10" id="KW-0472">Membrane</keyword>
<dbReference type="EMBL" id="JAGPNK010000001">
    <property type="protein sequence ID" value="KAH7329647.1"/>
    <property type="molecule type" value="Genomic_DNA"/>
</dbReference>
<evidence type="ECO:0000256" key="5">
    <source>
        <dbReference type="ARBA" id="ARBA00022792"/>
    </source>
</evidence>
<keyword evidence="6 15" id="KW-0378">Hydrolase</keyword>
<evidence type="ECO:0000256" key="9">
    <source>
        <dbReference type="ARBA" id="ARBA00023128"/>
    </source>
</evidence>
<evidence type="ECO:0000313" key="15">
    <source>
        <dbReference type="EMBL" id="KAH7329647.1"/>
    </source>
</evidence>
<dbReference type="InterPro" id="IPR050747">
    <property type="entry name" value="Mitochondrial_chaperone_BCS1"/>
</dbReference>
<feature type="compositionally biased region" description="Basic and acidic residues" evidence="12">
    <location>
        <begin position="420"/>
        <end position="434"/>
    </location>
</feature>
<dbReference type="SMART" id="SM00382">
    <property type="entry name" value="AAA"/>
    <property type="match status" value="1"/>
</dbReference>
<feature type="domain" description="BCS1 N-terminal" evidence="14">
    <location>
        <begin position="31"/>
        <end position="224"/>
    </location>
</feature>
<dbReference type="SMART" id="SM01024">
    <property type="entry name" value="BCS1_N"/>
    <property type="match status" value="1"/>
</dbReference>
<dbReference type="Proteomes" id="UP000813444">
    <property type="component" value="Unassembled WGS sequence"/>
</dbReference>
<dbReference type="AlphaFoldDB" id="A0A8K0T987"/>
<evidence type="ECO:0000256" key="1">
    <source>
        <dbReference type="ARBA" id="ARBA00004434"/>
    </source>
</evidence>
<keyword evidence="5" id="KW-0999">Mitochondrion inner membrane</keyword>
<dbReference type="InterPro" id="IPR003959">
    <property type="entry name" value="ATPase_AAA_core"/>
</dbReference>
<reference evidence="15" key="1">
    <citation type="journal article" date="2021" name="Nat. Commun.">
        <title>Genetic determinants of endophytism in the Arabidopsis root mycobiome.</title>
        <authorList>
            <person name="Mesny F."/>
            <person name="Miyauchi S."/>
            <person name="Thiergart T."/>
            <person name="Pickel B."/>
            <person name="Atanasova L."/>
            <person name="Karlsson M."/>
            <person name="Huettel B."/>
            <person name="Barry K.W."/>
            <person name="Haridas S."/>
            <person name="Chen C."/>
            <person name="Bauer D."/>
            <person name="Andreopoulos W."/>
            <person name="Pangilinan J."/>
            <person name="LaButti K."/>
            <person name="Riley R."/>
            <person name="Lipzen A."/>
            <person name="Clum A."/>
            <person name="Drula E."/>
            <person name="Henrissat B."/>
            <person name="Kohler A."/>
            <person name="Grigoriev I.V."/>
            <person name="Martin F.M."/>
            <person name="Hacquard S."/>
        </authorList>
    </citation>
    <scope>NUCLEOTIDE SEQUENCE</scope>
    <source>
        <strain evidence="15">MPI-CAGE-CH-0235</strain>
    </source>
</reference>
<dbReference type="Pfam" id="PF25426">
    <property type="entry name" value="AAA_lid_BCS1"/>
    <property type="match status" value="1"/>
</dbReference>
<evidence type="ECO:0000259" key="13">
    <source>
        <dbReference type="SMART" id="SM00382"/>
    </source>
</evidence>
<evidence type="ECO:0000256" key="4">
    <source>
        <dbReference type="ARBA" id="ARBA00022741"/>
    </source>
</evidence>
<dbReference type="InterPro" id="IPR057495">
    <property type="entry name" value="AAA_lid_BCS1"/>
</dbReference>
<evidence type="ECO:0000256" key="10">
    <source>
        <dbReference type="ARBA" id="ARBA00023136"/>
    </source>
</evidence>
<comment type="subcellular location">
    <subcellularLocation>
        <location evidence="1">Mitochondrion inner membrane</location>
        <topology evidence="1">Single-pass membrane protein</topology>
    </subcellularLocation>
</comment>
<dbReference type="InterPro" id="IPR003593">
    <property type="entry name" value="AAA+_ATPase"/>
</dbReference>
<feature type="domain" description="AAA+ ATPase" evidence="13">
    <location>
        <begin position="257"/>
        <end position="391"/>
    </location>
</feature>
<keyword evidence="16" id="KW-1185">Reference proteome</keyword>
<protein>
    <submittedName>
        <fullName evidence="15">P-loop containing nucleoside triphosphate hydrolase protein</fullName>
    </submittedName>
</protein>
<keyword evidence="9" id="KW-0496">Mitochondrion</keyword>
<keyword evidence="4" id="KW-0547">Nucleotide-binding</keyword>
<evidence type="ECO:0000256" key="3">
    <source>
        <dbReference type="ARBA" id="ARBA00022692"/>
    </source>
</evidence>
<evidence type="ECO:0000259" key="14">
    <source>
        <dbReference type="SMART" id="SM01024"/>
    </source>
</evidence>
<dbReference type="Gene3D" id="3.40.50.300">
    <property type="entry name" value="P-loop containing nucleotide triphosphate hydrolases"/>
    <property type="match status" value="1"/>
</dbReference>
<dbReference type="Pfam" id="PF00004">
    <property type="entry name" value="AAA"/>
    <property type="match status" value="1"/>
</dbReference>
<dbReference type="OrthoDB" id="10251412at2759"/>
<evidence type="ECO:0000256" key="12">
    <source>
        <dbReference type="SAM" id="MobiDB-lite"/>
    </source>
</evidence>
<evidence type="ECO:0000256" key="7">
    <source>
        <dbReference type="ARBA" id="ARBA00022840"/>
    </source>
</evidence>
<comment type="catalytic activity">
    <reaction evidence="11">
        <text>ATP + H2O = ADP + phosphate + H(+)</text>
        <dbReference type="Rhea" id="RHEA:13065"/>
        <dbReference type="ChEBI" id="CHEBI:15377"/>
        <dbReference type="ChEBI" id="CHEBI:15378"/>
        <dbReference type="ChEBI" id="CHEBI:30616"/>
        <dbReference type="ChEBI" id="CHEBI:43474"/>
        <dbReference type="ChEBI" id="CHEBI:456216"/>
    </reaction>
    <physiologicalReaction direction="left-to-right" evidence="11">
        <dbReference type="Rhea" id="RHEA:13066"/>
    </physiologicalReaction>
</comment>
<comment type="caution">
    <text evidence="15">The sequence shown here is derived from an EMBL/GenBank/DDBJ whole genome shotgun (WGS) entry which is preliminary data.</text>
</comment>
<keyword evidence="8" id="KW-1133">Transmembrane helix</keyword>
<evidence type="ECO:0000256" key="2">
    <source>
        <dbReference type="ARBA" id="ARBA00007448"/>
    </source>
</evidence>
<evidence type="ECO:0000256" key="6">
    <source>
        <dbReference type="ARBA" id="ARBA00022801"/>
    </source>
</evidence>
<evidence type="ECO:0000256" key="8">
    <source>
        <dbReference type="ARBA" id="ARBA00022989"/>
    </source>
</evidence>
<dbReference type="InterPro" id="IPR014851">
    <property type="entry name" value="BCS1_N"/>
</dbReference>
<feature type="region of interest" description="Disordered" evidence="12">
    <location>
        <begin position="413"/>
        <end position="436"/>
    </location>
</feature>
<gene>
    <name evidence="15" type="ORF">B0I35DRAFT_48311</name>
</gene>
<dbReference type="Pfam" id="PF08740">
    <property type="entry name" value="BCS1_N"/>
    <property type="match status" value="1"/>
</dbReference>